<evidence type="ECO:0000313" key="2">
    <source>
        <dbReference type="EMBL" id="DAF84867.1"/>
    </source>
</evidence>
<sequence>MNTTLFNPFMRICHAAAEETPEGGGPPATQQPEDTPPDQPPAPGEEQAPPNPDNPGEAAPESGEVDFSLDAPPPDGKEQPGDETEPGDPEDSKEPEKPYELELPDDLDVTDDFKATLKEHAKASGLEGKAAGKFVSGVIKSMQEAEQANIAATTKELREDWGKNFNANMKSVKEFAGKLKQKSGLTTEDLAPLQSPKGYRLLYALMKSVGEDAFVSGKEAQPEDPQKEAQRMLTDPAHRYFRAIQDPNDPLFKEANQEYNRLVGFSQ</sequence>
<feature type="region of interest" description="Disordered" evidence="1">
    <location>
        <begin position="1"/>
        <end position="108"/>
    </location>
</feature>
<reference evidence="2" key="1">
    <citation type="journal article" date="2021" name="Proc. Natl. Acad. Sci. U.S.A.">
        <title>A Catalog of Tens of Thousands of Viruses from Human Metagenomes Reveals Hidden Associations with Chronic Diseases.</title>
        <authorList>
            <person name="Tisza M.J."/>
            <person name="Buck C.B."/>
        </authorList>
    </citation>
    <scope>NUCLEOTIDE SEQUENCE</scope>
    <source>
        <strain evidence="2">CtTkm23</strain>
    </source>
</reference>
<protein>
    <submittedName>
        <fullName evidence="2">Uncharacterized protein</fullName>
    </submittedName>
</protein>
<dbReference type="EMBL" id="BK015911">
    <property type="protein sequence ID" value="DAF84867.1"/>
    <property type="molecule type" value="Genomic_DNA"/>
</dbReference>
<accession>A0A8S5TRQ0</accession>
<proteinExistence type="predicted"/>
<feature type="compositionally biased region" description="Basic and acidic residues" evidence="1">
    <location>
        <begin position="90"/>
        <end position="100"/>
    </location>
</feature>
<organism evidence="2">
    <name type="scientific">Siphoviridae sp. ctTkm23</name>
    <dbReference type="NCBI Taxonomy" id="2825522"/>
    <lineage>
        <taxon>Viruses</taxon>
        <taxon>Duplodnaviria</taxon>
        <taxon>Heunggongvirae</taxon>
        <taxon>Uroviricota</taxon>
        <taxon>Caudoviricetes</taxon>
    </lineage>
</organism>
<evidence type="ECO:0000256" key="1">
    <source>
        <dbReference type="SAM" id="MobiDB-lite"/>
    </source>
</evidence>
<feature type="compositionally biased region" description="Pro residues" evidence="1">
    <location>
        <begin position="37"/>
        <end position="53"/>
    </location>
</feature>
<name>A0A8S5TRQ0_9CAUD</name>